<proteinExistence type="predicted"/>
<feature type="compositionally biased region" description="Basic residues" evidence="1">
    <location>
        <begin position="101"/>
        <end position="110"/>
    </location>
</feature>
<feature type="region of interest" description="Disordered" evidence="1">
    <location>
        <begin position="48"/>
        <end position="118"/>
    </location>
</feature>
<evidence type="ECO:0000313" key="2">
    <source>
        <dbReference type="EMBL" id="GAI54088.1"/>
    </source>
</evidence>
<dbReference type="AlphaFoldDB" id="X1PE31"/>
<sequence length="118" mass="13256">TSQSVTIQMLDWWHVQRLQWAWPSRYPPPQGWEDKLRYKRGTKEVVTQNWPISGERSGEDDMVAQVNGEESSGESPGERPGEPSGETPKIPPLTTPSSKIKTLRGKRRGRGNSPEDSG</sequence>
<gene>
    <name evidence="2" type="ORF">S06H3_64529</name>
</gene>
<organism evidence="2">
    <name type="scientific">marine sediment metagenome</name>
    <dbReference type="NCBI Taxonomy" id="412755"/>
    <lineage>
        <taxon>unclassified sequences</taxon>
        <taxon>metagenomes</taxon>
        <taxon>ecological metagenomes</taxon>
    </lineage>
</organism>
<name>X1PE31_9ZZZZ</name>
<evidence type="ECO:0000256" key="1">
    <source>
        <dbReference type="SAM" id="MobiDB-lite"/>
    </source>
</evidence>
<dbReference type="EMBL" id="BARV01043129">
    <property type="protein sequence ID" value="GAI54088.1"/>
    <property type="molecule type" value="Genomic_DNA"/>
</dbReference>
<accession>X1PE31</accession>
<reference evidence="2" key="1">
    <citation type="journal article" date="2014" name="Front. Microbiol.">
        <title>High frequency of phylogenetically diverse reductive dehalogenase-homologous genes in deep subseafloor sedimentary metagenomes.</title>
        <authorList>
            <person name="Kawai M."/>
            <person name="Futagami T."/>
            <person name="Toyoda A."/>
            <person name="Takaki Y."/>
            <person name="Nishi S."/>
            <person name="Hori S."/>
            <person name="Arai W."/>
            <person name="Tsubouchi T."/>
            <person name="Morono Y."/>
            <person name="Uchiyama I."/>
            <person name="Ito T."/>
            <person name="Fujiyama A."/>
            <person name="Inagaki F."/>
            <person name="Takami H."/>
        </authorList>
    </citation>
    <scope>NUCLEOTIDE SEQUENCE</scope>
    <source>
        <strain evidence="2">Expedition CK06-06</strain>
    </source>
</reference>
<feature type="non-terminal residue" evidence="2">
    <location>
        <position position="1"/>
    </location>
</feature>
<comment type="caution">
    <text evidence="2">The sequence shown here is derived from an EMBL/GenBank/DDBJ whole genome shotgun (WGS) entry which is preliminary data.</text>
</comment>
<feature type="non-terminal residue" evidence="2">
    <location>
        <position position="118"/>
    </location>
</feature>
<protein>
    <submittedName>
        <fullName evidence="2">Uncharacterized protein</fullName>
    </submittedName>
</protein>